<dbReference type="Gene3D" id="1.10.10.10">
    <property type="entry name" value="Winged helix-like DNA-binding domain superfamily/Winged helix DNA-binding domain"/>
    <property type="match status" value="1"/>
</dbReference>
<evidence type="ECO:0000256" key="4">
    <source>
        <dbReference type="PIRNR" id="PIRNR006707"/>
    </source>
</evidence>
<name>A0A7U7F1E1_STAAU</name>
<comment type="similarity">
    <text evidence="4">Belongs to the GbsR family.</text>
</comment>
<keyword evidence="3 4" id="KW-0804">Transcription</keyword>
<dbReference type="AlphaFoldDB" id="A0A7U7F1E1"/>
<dbReference type="KEGG" id="sauw:SAI5S5_1019460"/>
<dbReference type="PANTHER" id="PTHR38465:SF1">
    <property type="entry name" value="HTH-TYPE TRANSCRIPTIONAL REGULATOR MJ1563-RELATED"/>
    <property type="match status" value="1"/>
</dbReference>
<evidence type="ECO:0000313" key="6">
    <source>
        <dbReference type="Proteomes" id="UP000032744"/>
    </source>
</evidence>
<dbReference type="KEGG" id="saut:SAI1T1_2019520"/>
<dbReference type="GO" id="GO:0003677">
    <property type="term" value="F:DNA binding"/>
    <property type="evidence" value="ECO:0007669"/>
    <property type="project" value="UniProtKB-UniRule"/>
</dbReference>
<accession>A0A7U7F1E1</accession>
<dbReference type="KEGG" id="sauj:SAI2T2_1019530"/>
<dbReference type="InterPro" id="IPR052362">
    <property type="entry name" value="HTH-GbsR_regulator"/>
</dbReference>
<dbReference type="KEGG" id="saux:SAI6T6_1019470"/>
<keyword evidence="1 4" id="KW-0805">Transcription regulation</keyword>
<evidence type="ECO:0000256" key="3">
    <source>
        <dbReference type="ARBA" id="ARBA00023163"/>
    </source>
</evidence>
<keyword evidence="2 4" id="KW-0238">DNA-binding</keyword>
<sequence length="194" mass="22484">MMYGGAMMTRSQNKQQQLEQAKDIVINSIGQTMDLYGTNRSVGNLYGTMVFEGSMTLDEMRHQLQMSKPSMSAGVKKLQEFDIVKQQFTRGSRKQHFIAEKDFFIFFRNFFTKKFQREIDINVEAVKDAQAIINPLLESSDLTEAETQEAQKIKAQLDHTHVYYEWLEQLTEAIESGEIFKYFPIPEQPSDSEN</sequence>
<dbReference type="Proteomes" id="UP000032744">
    <property type="component" value="Chromosome"/>
</dbReference>
<dbReference type="KEGG" id="sauv:SAI7S6_1019520"/>
<dbReference type="EMBL" id="HE579071">
    <property type="protein sequence ID" value="CCJ23651.1"/>
    <property type="molecule type" value="Genomic_DNA"/>
</dbReference>
<protein>
    <recommendedName>
        <fullName evidence="4">HTH-type transcriptional regulator</fullName>
    </recommendedName>
</protein>
<evidence type="ECO:0000256" key="2">
    <source>
        <dbReference type="ARBA" id="ARBA00023125"/>
    </source>
</evidence>
<dbReference type="SUPFAM" id="SSF46785">
    <property type="entry name" value="Winged helix' DNA-binding domain"/>
    <property type="match status" value="1"/>
</dbReference>
<evidence type="ECO:0000256" key="1">
    <source>
        <dbReference type="ARBA" id="ARBA00023015"/>
    </source>
</evidence>
<dbReference type="InterPro" id="IPR036390">
    <property type="entry name" value="WH_DNA-bd_sf"/>
</dbReference>
<reference evidence="5 6" key="1">
    <citation type="journal article" date="2012" name="PLoS ONE">
        <title>Short term evolution of a highly transmissible methicillin-resistant Staphylococcus aureus clone (ST228) in a tertiary care hospital.</title>
        <authorList>
            <person name="Vogel V."/>
            <person name="Falquet L."/>
            <person name="Calderon-Copete S.P."/>
            <person name="Basset P."/>
            <person name="Blanc D.S."/>
        </authorList>
    </citation>
    <scope>NUCLEOTIDE SEQUENCE [LARGE SCALE GENOMIC DNA]</scope>
    <source>
        <strain evidence="6">ST228/18412</strain>
    </source>
</reference>
<organism evidence="5 6">
    <name type="scientific">Staphylococcus aureus subsp. aureus ST228</name>
    <dbReference type="NCBI Taxonomy" id="1074919"/>
    <lineage>
        <taxon>Bacteria</taxon>
        <taxon>Bacillati</taxon>
        <taxon>Bacillota</taxon>
        <taxon>Bacilli</taxon>
        <taxon>Bacillales</taxon>
        <taxon>Staphylococcaceae</taxon>
        <taxon>Staphylococcus</taxon>
    </lineage>
</organism>
<dbReference type="KEGG" id="sauq:SAI4T8_1019530"/>
<dbReference type="PANTHER" id="PTHR38465">
    <property type="entry name" value="HTH-TYPE TRANSCRIPTIONAL REGULATOR MJ1563-RELATED"/>
    <property type="match status" value="1"/>
</dbReference>
<dbReference type="KEGG" id="sauy:SAI8T7_1019500"/>
<gene>
    <name evidence="5" type="ORF">SAI7S6_1019520</name>
</gene>
<proteinExistence type="inferred from homology"/>
<dbReference type="InterPro" id="IPR036388">
    <property type="entry name" value="WH-like_DNA-bd_sf"/>
</dbReference>
<dbReference type="PIRSF" id="PIRSF006707">
    <property type="entry name" value="MJ1563"/>
    <property type="match status" value="1"/>
</dbReference>
<evidence type="ECO:0000313" key="5">
    <source>
        <dbReference type="EMBL" id="CCJ23651.1"/>
    </source>
</evidence>
<dbReference type="InterPro" id="IPR026282">
    <property type="entry name" value="MJ1563"/>
</dbReference>
<dbReference type="NCBIfam" id="NF047500">
    <property type="entry name" value="choline_R_CudC"/>
    <property type="match status" value="1"/>
</dbReference>
<dbReference type="KEGG" id="sauk:SAI3T3_1019520"/>